<evidence type="ECO:0008006" key="3">
    <source>
        <dbReference type="Google" id="ProtNLM"/>
    </source>
</evidence>
<dbReference type="RefSeq" id="XP_019038194.1">
    <property type="nucleotide sequence ID" value="XM_019183559.1"/>
</dbReference>
<protein>
    <recommendedName>
        <fullName evidence="3">F-box domain-containing protein</fullName>
    </recommendedName>
</protein>
<sequence>MLDKLPNELISSELLRFCDKSSTLSLTLTCKSLSQVTSQHLYKTYRPAPTLINYDNPLFYDEDRRMNYTKDYGRIYKDLSFTKSSRFCQSIKIRNNYRTLIRSLQEKEKLS</sequence>
<dbReference type="OrthoDB" id="10358345at2759"/>
<evidence type="ECO:0000313" key="2">
    <source>
        <dbReference type="Proteomes" id="UP000094112"/>
    </source>
</evidence>
<keyword evidence="2" id="KW-1185">Reference proteome</keyword>
<dbReference type="Proteomes" id="UP000094112">
    <property type="component" value="Unassembled WGS sequence"/>
</dbReference>
<gene>
    <name evidence="1" type="ORF">WICANDRAFT_63490</name>
</gene>
<dbReference type="GeneID" id="30200805"/>
<reference evidence="1 2" key="1">
    <citation type="journal article" date="2016" name="Proc. Natl. Acad. Sci. U.S.A.">
        <title>Comparative genomics of biotechnologically important yeasts.</title>
        <authorList>
            <person name="Riley R."/>
            <person name="Haridas S."/>
            <person name="Wolfe K.H."/>
            <person name="Lopes M.R."/>
            <person name="Hittinger C.T."/>
            <person name="Goeker M."/>
            <person name="Salamov A.A."/>
            <person name="Wisecaver J.H."/>
            <person name="Long T.M."/>
            <person name="Calvey C.H."/>
            <person name="Aerts A.L."/>
            <person name="Barry K.W."/>
            <person name="Choi C."/>
            <person name="Clum A."/>
            <person name="Coughlan A.Y."/>
            <person name="Deshpande S."/>
            <person name="Douglass A.P."/>
            <person name="Hanson S.J."/>
            <person name="Klenk H.-P."/>
            <person name="LaButti K.M."/>
            <person name="Lapidus A."/>
            <person name="Lindquist E.A."/>
            <person name="Lipzen A.M."/>
            <person name="Meier-Kolthoff J.P."/>
            <person name="Ohm R.A."/>
            <person name="Otillar R.P."/>
            <person name="Pangilinan J.L."/>
            <person name="Peng Y."/>
            <person name="Rokas A."/>
            <person name="Rosa C.A."/>
            <person name="Scheuner C."/>
            <person name="Sibirny A.A."/>
            <person name="Slot J.C."/>
            <person name="Stielow J.B."/>
            <person name="Sun H."/>
            <person name="Kurtzman C.P."/>
            <person name="Blackwell M."/>
            <person name="Grigoriev I.V."/>
            <person name="Jeffries T.W."/>
        </authorList>
    </citation>
    <scope>NUCLEOTIDE SEQUENCE [LARGE SCALE GENOMIC DNA]</scope>
    <source>
        <strain evidence="2">ATCC 58044 / CBS 1984 / NCYC 433 / NRRL Y-366-8</strain>
    </source>
</reference>
<dbReference type="EMBL" id="KV454211">
    <property type="protein sequence ID" value="ODQ58987.1"/>
    <property type="molecule type" value="Genomic_DNA"/>
</dbReference>
<accession>A0A1E3P263</accession>
<dbReference type="AlphaFoldDB" id="A0A1E3P263"/>
<organism evidence="1 2">
    <name type="scientific">Wickerhamomyces anomalus (strain ATCC 58044 / CBS 1984 / NCYC 433 / NRRL Y-366-8)</name>
    <name type="common">Yeast</name>
    <name type="synonym">Hansenula anomala</name>
    <dbReference type="NCBI Taxonomy" id="683960"/>
    <lineage>
        <taxon>Eukaryota</taxon>
        <taxon>Fungi</taxon>
        <taxon>Dikarya</taxon>
        <taxon>Ascomycota</taxon>
        <taxon>Saccharomycotina</taxon>
        <taxon>Saccharomycetes</taxon>
        <taxon>Phaffomycetales</taxon>
        <taxon>Wickerhamomycetaceae</taxon>
        <taxon>Wickerhamomyces</taxon>
    </lineage>
</organism>
<name>A0A1E3P263_WICAA</name>
<evidence type="ECO:0000313" key="1">
    <source>
        <dbReference type="EMBL" id="ODQ58987.1"/>
    </source>
</evidence>
<proteinExistence type="predicted"/>